<reference evidence="1 2" key="1">
    <citation type="journal article" date="2021" name="Front. Genet.">
        <title>Chromosome-Level Genome Assembly Reveals Significant Gene Expansion in the Toll and IMD Signaling Pathways of Dendrolimus kikuchii.</title>
        <authorList>
            <person name="Zhou J."/>
            <person name="Wu P."/>
            <person name="Xiong Z."/>
            <person name="Liu N."/>
            <person name="Zhao N."/>
            <person name="Ji M."/>
            <person name="Qiu Y."/>
            <person name="Yang B."/>
        </authorList>
    </citation>
    <scope>NUCLEOTIDE SEQUENCE [LARGE SCALE GENOMIC DNA]</scope>
    <source>
        <strain evidence="1">Ann1</strain>
    </source>
</reference>
<dbReference type="Proteomes" id="UP000824533">
    <property type="component" value="Linkage Group LG04"/>
</dbReference>
<proteinExistence type="predicted"/>
<name>A0ACC1DC87_9NEOP</name>
<gene>
    <name evidence="1" type="ORF">K1T71_002301</name>
</gene>
<evidence type="ECO:0000313" key="1">
    <source>
        <dbReference type="EMBL" id="KAJ0181579.1"/>
    </source>
</evidence>
<keyword evidence="2" id="KW-1185">Reference proteome</keyword>
<evidence type="ECO:0000313" key="2">
    <source>
        <dbReference type="Proteomes" id="UP000824533"/>
    </source>
</evidence>
<protein>
    <submittedName>
        <fullName evidence="1">Uncharacterized protein</fullName>
    </submittedName>
</protein>
<dbReference type="EMBL" id="CM034390">
    <property type="protein sequence ID" value="KAJ0181579.1"/>
    <property type="molecule type" value="Genomic_DNA"/>
</dbReference>
<sequence>MKTSNYILPNNMCSKHSIPPKYNLIEKCYRSKLGIIAYANYTSLASCQRLGIDKRGLAINWYPPEEQPVQSVQHSCEILKCAETESGLSLENDTRFDYYSLYGRPLPNINSTCVPGLGMFFLHTIQQNFTDSQRVCKNMSGVMADVTTEQRTEALAQLLTGLSVESAFVGLLRKNTSSFSGTDGLSLDCFTYRAWAPGHPRRDFNQFDCVLITKQRTWHATSCKKKYPALCELIPGGPYKRRSIFEYRRRSEHPGK</sequence>
<organism evidence="1 2">
    <name type="scientific">Dendrolimus kikuchii</name>
    <dbReference type="NCBI Taxonomy" id="765133"/>
    <lineage>
        <taxon>Eukaryota</taxon>
        <taxon>Metazoa</taxon>
        <taxon>Ecdysozoa</taxon>
        <taxon>Arthropoda</taxon>
        <taxon>Hexapoda</taxon>
        <taxon>Insecta</taxon>
        <taxon>Pterygota</taxon>
        <taxon>Neoptera</taxon>
        <taxon>Endopterygota</taxon>
        <taxon>Lepidoptera</taxon>
        <taxon>Glossata</taxon>
        <taxon>Ditrysia</taxon>
        <taxon>Bombycoidea</taxon>
        <taxon>Lasiocampidae</taxon>
        <taxon>Dendrolimus</taxon>
    </lineage>
</organism>
<comment type="caution">
    <text evidence="1">The sequence shown here is derived from an EMBL/GenBank/DDBJ whole genome shotgun (WGS) entry which is preliminary data.</text>
</comment>
<accession>A0ACC1DC87</accession>